<comment type="similarity">
    <text evidence="1">Belongs to the peptidase C26 family.</text>
</comment>
<dbReference type="PROSITE" id="PS51273">
    <property type="entry name" value="GATASE_TYPE_1"/>
    <property type="match status" value="1"/>
</dbReference>
<reference evidence="6 7" key="1">
    <citation type="submission" date="2015-09" db="EMBL/GenBank/DDBJ databases">
        <authorList>
            <consortium name="Swine Surveillance"/>
        </authorList>
    </citation>
    <scope>NUCLEOTIDE SEQUENCE [LARGE SCALE GENOMIC DNA]</scope>
    <source>
        <strain evidence="6 7">5120</strain>
    </source>
</reference>
<evidence type="ECO:0000256" key="3">
    <source>
        <dbReference type="ARBA" id="ARBA00055068"/>
    </source>
</evidence>
<evidence type="ECO:0000313" key="6">
    <source>
        <dbReference type="EMBL" id="CUH72709.1"/>
    </source>
</evidence>
<evidence type="ECO:0000256" key="4">
    <source>
        <dbReference type="ARBA" id="ARBA00060634"/>
    </source>
</evidence>
<proteinExistence type="inferred from homology"/>
<dbReference type="AlphaFoldDB" id="A0A0P1FVB2"/>
<protein>
    <recommendedName>
        <fullName evidence="5">gamma-glutamyl-gamma-aminobutyrate hydrolase</fullName>
        <ecNumber evidence="5">3.5.1.94</ecNumber>
    </recommendedName>
</protein>
<keyword evidence="6" id="KW-0378">Hydrolase</keyword>
<dbReference type="GO" id="GO:0005829">
    <property type="term" value="C:cytosol"/>
    <property type="evidence" value="ECO:0007669"/>
    <property type="project" value="TreeGrafter"/>
</dbReference>
<comment type="catalytic activity">
    <reaction evidence="2">
        <text>4-(gamma-L-glutamylamino)butanoate + H2O = 4-aminobutanoate + L-glutamate</text>
        <dbReference type="Rhea" id="RHEA:19737"/>
        <dbReference type="ChEBI" id="CHEBI:15377"/>
        <dbReference type="ChEBI" id="CHEBI:29985"/>
        <dbReference type="ChEBI" id="CHEBI:58800"/>
        <dbReference type="ChEBI" id="CHEBI:59888"/>
        <dbReference type="EC" id="3.5.1.94"/>
    </reaction>
</comment>
<dbReference type="Gene3D" id="3.40.50.880">
    <property type="match status" value="1"/>
</dbReference>
<dbReference type="Pfam" id="PF07722">
    <property type="entry name" value="Peptidase_C26"/>
    <property type="match status" value="1"/>
</dbReference>
<evidence type="ECO:0000256" key="5">
    <source>
        <dbReference type="ARBA" id="ARBA00066788"/>
    </source>
</evidence>
<gene>
    <name evidence="6" type="primary">puuD</name>
    <name evidence="6" type="ORF">TL5120_02506</name>
</gene>
<comment type="pathway">
    <text evidence="4">Amine and polyamine degradation; putrescine degradation; 4-aminobutanoate from putrescine: step 4/4.</text>
</comment>
<dbReference type="EMBL" id="CYSC01000034">
    <property type="protein sequence ID" value="CUH72709.1"/>
    <property type="molecule type" value="Genomic_DNA"/>
</dbReference>
<dbReference type="PANTHER" id="PTHR43235:SF1">
    <property type="entry name" value="GLUTAMINE AMIDOTRANSFERASE PB2B2.05-RELATED"/>
    <property type="match status" value="1"/>
</dbReference>
<dbReference type="SUPFAM" id="SSF52317">
    <property type="entry name" value="Class I glutamine amidotransferase-like"/>
    <property type="match status" value="1"/>
</dbReference>
<accession>A0A0P1FVB2</accession>
<dbReference type="FunFam" id="3.40.50.880:FF:000030">
    <property type="entry name" value="Gamma-glutamyl-gamma-aminobutyrate hydrolase PuuD"/>
    <property type="match status" value="1"/>
</dbReference>
<evidence type="ECO:0000256" key="1">
    <source>
        <dbReference type="ARBA" id="ARBA00011083"/>
    </source>
</evidence>
<organism evidence="6 7">
    <name type="scientific">Thalassovita autumnalis</name>
    <dbReference type="NCBI Taxonomy" id="2072972"/>
    <lineage>
        <taxon>Bacteria</taxon>
        <taxon>Pseudomonadati</taxon>
        <taxon>Pseudomonadota</taxon>
        <taxon>Alphaproteobacteria</taxon>
        <taxon>Rhodobacterales</taxon>
        <taxon>Roseobacteraceae</taxon>
        <taxon>Thalassovita</taxon>
    </lineage>
</organism>
<dbReference type="CDD" id="cd01745">
    <property type="entry name" value="GATase1_2"/>
    <property type="match status" value="1"/>
</dbReference>
<dbReference type="InterPro" id="IPR044668">
    <property type="entry name" value="PuuD-like"/>
</dbReference>
<sequence length="308" mass="33829">MPWNSGLLNYPPERRPHSLLRAGAQQNTWAEKAGNANVAPSHNSFDRPNMTRPIVGIIGNQHLINDSYPVHAVGHMNSEAVATVSNCLPMLIAPDPRLVTVEELLEACDGFILTGGRPNVHPEEYGEPATEAHGDFDRCRDAITLPLVRACVERGQPFMGICRGFQEVNVAMGGSLYPEIRDLPGRMNHRMPPDGTLEEKFALRHTVKFSAAGPFHQMMGAQEVMTNTLHGQGIKEPGARIVIDGYAPDGTPEAIFVKDAPGFTYSVQWHPEWDSANDPVSRPLFEAFGIATRAYAEARRAHPLRQSA</sequence>
<comment type="function">
    <text evidence="3">Involved in the breakdown of putrescine via hydrolysis of the gamma-glutamyl linkage of gamma-glutamyl-gamma-aminobutyrate.</text>
</comment>
<dbReference type="InterPro" id="IPR011697">
    <property type="entry name" value="Peptidase_C26"/>
</dbReference>
<evidence type="ECO:0000256" key="2">
    <source>
        <dbReference type="ARBA" id="ARBA00052718"/>
    </source>
</evidence>
<dbReference type="GO" id="GO:0033969">
    <property type="term" value="F:gamma-glutamyl-gamma-aminobutyrate hydrolase activity"/>
    <property type="evidence" value="ECO:0007669"/>
    <property type="project" value="UniProtKB-EC"/>
</dbReference>
<dbReference type="Proteomes" id="UP000051887">
    <property type="component" value="Unassembled WGS sequence"/>
</dbReference>
<evidence type="ECO:0000313" key="7">
    <source>
        <dbReference type="Proteomes" id="UP000051887"/>
    </source>
</evidence>
<dbReference type="GO" id="GO:0006598">
    <property type="term" value="P:polyamine catabolic process"/>
    <property type="evidence" value="ECO:0007669"/>
    <property type="project" value="TreeGrafter"/>
</dbReference>
<name>A0A0P1FVB2_9RHOB</name>
<dbReference type="EC" id="3.5.1.94" evidence="5"/>
<dbReference type="InterPro" id="IPR029062">
    <property type="entry name" value="Class_I_gatase-like"/>
</dbReference>
<dbReference type="PANTHER" id="PTHR43235">
    <property type="entry name" value="GLUTAMINE AMIDOTRANSFERASE PB2B2.05-RELATED"/>
    <property type="match status" value="1"/>
</dbReference>